<reference evidence="1" key="1">
    <citation type="submission" date="2016-01" db="EMBL/GenBank/DDBJ databases">
        <authorList>
            <person name="Peeters C."/>
        </authorList>
    </citation>
    <scope>NUCLEOTIDE SEQUENCE [LARGE SCALE GENOMIC DNA]</scope>
    <source>
        <strain evidence="1">LMG 29323</strain>
    </source>
</reference>
<accession>A0A158DUW8</accession>
<evidence type="ECO:0000313" key="1">
    <source>
        <dbReference type="EMBL" id="SAK98411.1"/>
    </source>
</evidence>
<comment type="caution">
    <text evidence="1">The sequence shown here is derived from an EMBL/GenBank/DDBJ whole genome shotgun (WGS) entry which is preliminary data.</text>
</comment>
<dbReference type="Proteomes" id="UP000054911">
    <property type="component" value="Unassembled WGS sequence"/>
</dbReference>
<organism evidence="1 2">
    <name type="scientific">Caballeronia pedi</name>
    <dbReference type="NCBI Taxonomy" id="1777141"/>
    <lineage>
        <taxon>Bacteria</taxon>
        <taxon>Pseudomonadati</taxon>
        <taxon>Pseudomonadota</taxon>
        <taxon>Betaproteobacteria</taxon>
        <taxon>Burkholderiales</taxon>
        <taxon>Burkholderiaceae</taxon>
        <taxon>Caballeronia</taxon>
    </lineage>
</organism>
<keyword evidence="2" id="KW-1185">Reference proteome</keyword>
<dbReference type="EMBL" id="FCOE02000050">
    <property type="protein sequence ID" value="SAK98411.1"/>
    <property type="molecule type" value="Genomic_DNA"/>
</dbReference>
<dbReference type="RefSeq" id="WP_061179713.1">
    <property type="nucleotide sequence ID" value="NZ_FCOE02000050.1"/>
</dbReference>
<name>A0A158DUW8_9BURK</name>
<proteinExistence type="predicted"/>
<dbReference type="AlphaFoldDB" id="A0A158DUW8"/>
<protein>
    <submittedName>
        <fullName evidence="1">Uncharacterized protein</fullName>
    </submittedName>
</protein>
<sequence length="105" mass="11276">MMRDEDLRALRQEAASNGAVLDGAAVLNLIASYEAVVRAEGFWSVRAPQMNEELLVLRQVESHSRALATALASGLVEDSPRALALGNLHSELDALREAHAKAVAE</sequence>
<gene>
    <name evidence="1" type="ORF">AWB80_07513</name>
</gene>
<evidence type="ECO:0000313" key="2">
    <source>
        <dbReference type="Proteomes" id="UP000054911"/>
    </source>
</evidence>
<dbReference type="STRING" id="1777141.AWB80_07513"/>